<dbReference type="InterPro" id="IPR005110">
    <property type="entry name" value="MoeA_linker/N"/>
</dbReference>
<organism evidence="8 9">
    <name type="scientific">Corallincola platygyrae</name>
    <dbReference type="NCBI Taxonomy" id="1193278"/>
    <lineage>
        <taxon>Bacteria</taxon>
        <taxon>Pseudomonadati</taxon>
        <taxon>Pseudomonadota</taxon>
        <taxon>Gammaproteobacteria</taxon>
        <taxon>Alteromonadales</taxon>
        <taxon>Psychromonadaceae</taxon>
        <taxon>Corallincola</taxon>
    </lineage>
</organism>
<dbReference type="SMART" id="SM00852">
    <property type="entry name" value="MoCF_biosynth"/>
    <property type="match status" value="1"/>
</dbReference>
<comment type="caution">
    <text evidence="8">The sequence shown here is derived from an EMBL/GenBank/DDBJ whole genome shotgun (WGS) entry which is preliminary data.</text>
</comment>
<sequence length="410" mass="44035">MDCCDAPGLMPVEQALTQMAQTVSAVAEKEQCDLADAFDRVLAEDVASPLDIPPFDNSAMDGYAFRFTDWQANNTMPLAGKAMAGQPFTGDVPVGHCVRIMTGAKVPEGLDTVVMQEKAVVSEDGANVSFAEVKQCSNVRYRGEDVKAGDVALFAGDRLSPRHIGQLACLGIGKVPVCRKLKVAIFSTGDELKLPGTPLSEGEIYDSNRFAVKAMLSRLPIEVRDFGVIPDDEAQLRQVFADADAWADAVISSGGVSVGDADYTKQILDEMGDIGFWKLAIKPGKPFAFGKLPHSQFFGLPGNPVSAVVTCDQLVMPTLQKMMGWKAEPALGFEAELTARLKKRPGRKDYQRATATLVDGQWQVAGTGNQGSAIFSSMISANGYAPLAAESAGEEAGQRVWFEPFAEWLK</sequence>
<dbReference type="NCBIfam" id="TIGR00177">
    <property type="entry name" value="molyb_syn"/>
    <property type="match status" value="1"/>
</dbReference>
<dbReference type="SUPFAM" id="SSF63867">
    <property type="entry name" value="MoeA C-terminal domain-like"/>
    <property type="match status" value="1"/>
</dbReference>
<dbReference type="PANTHER" id="PTHR10192">
    <property type="entry name" value="MOLYBDOPTERIN BIOSYNTHESIS PROTEIN"/>
    <property type="match status" value="1"/>
</dbReference>
<dbReference type="InterPro" id="IPR036688">
    <property type="entry name" value="MoeA_C_domain_IV_sf"/>
</dbReference>
<evidence type="ECO:0000256" key="4">
    <source>
        <dbReference type="ARBA" id="ARBA00023150"/>
    </source>
</evidence>
<keyword evidence="9" id="KW-1185">Reference proteome</keyword>
<reference evidence="9" key="1">
    <citation type="journal article" date="2019" name="Int. J. Syst. Evol. Microbiol.">
        <title>The Global Catalogue of Microorganisms (GCM) 10K type strain sequencing project: providing services to taxonomists for standard genome sequencing and annotation.</title>
        <authorList>
            <consortium name="The Broad Institute Genomics Platform"/>
            <consortium name="The Broad Institute Genome Sequencing Center for Infectious Disease"/>
            <person name="Wu L."/>
            <person name="Ma J."/>
        </authorList>
    </citation>
    <scope>NUCLEOTIDE SEQUENCE [LARGE SCALE GENOMIC DNA]</scope>
    <source>
        <strain evidence="9">CGMCC 1.10992</strain>
    </source>
</reference>
<evidence type="ECO:0000256" key="1">
    <source>
        <dbReference type="ARBA" id="ARBA00002901"/>
    </source>
</evidence>
<comment type="similarity">
    <text evidence="3 6">Belongs to the MoeA family.</text>
</comment>
<dbReference type="Pfam" id="PF00994">
    <property type="entry name" value="MoCF_biosynth"/>
    <property type="match status" value="1"/>
</dbReference>
<accession>A0ABW4XRC6</accession>
<dbReference type="EC" id="2.10.1.1" evidence="6"/>
<evidence type="ECO:0000256" key="3">
    <source>
        <dbReference type="ARBA" id="ARBA00010763"/>
    </source>
</evidence>
<dbReference type="NCBIfam" id="NF045515">
    <property type="entry name" value="Glp_gephyrin"/>
    <property type="match status" value="1"/>
</dbReference>
<evidence type="ECO:0000256" key="5">
    <source>
        <dbReference type="ARBA" id="ARBA00047317"/>
    </source>
</evidence>
<dbReference type="PANTHER" id="PTHR10192:SF5">
    <property type="entry name" value="GEPHYRIN"/>
    <property type="match status" value="1"/>
</dbReference>
<dbReference type="Proteomes" id="UP001597380">
    <property type="component" value="Unassembled WGS sequence"/>
</dbReference>
<keyword evidence="6" id="KW-0808">Transferase</keyword>
<dbReference type="InterPro" id="IPR038987">
    <property type="entry name" value="MoeA-like"/>
</dbReference>
<dbReference type="EMBL" id="JBHUHT010000015">
    <property type="protein sequence ID" value="MFD2097028.1"/>
    <property type="molecule type" value="Genomic_DNA"/>
</dbReference>
<keyword evidence="6" id="KW-0460">Magnesium</keyword>
<protein>
    <recommendedName>
        <fullName evidence="6">Molybdopterin molybdenumtransferase</fullName>
        <ecNumber evidence="6">2.10.1.1</ecNumber>
    </recommendedName>
</protein>
<keyword evidence="6" id="KW-0479">Metal-binding</keyword>
<evidence type="ECO:0000313" key="9">
    <source>
        <dbReference type="Proteomes" id="UP001597380"/>
    </source>
</evidence>
<dbReference type="Gene3D" id="3.90.105.10">
    <property type="entry name" value="Molybdopterin biosynthesis moea protein, domain 2"/>
    <property type="match status" value="1"/>
</dbReference>
<dbReference type="InterPro" id="IPR008284">
    <property type="entry name" value="MoCF_biosynth_CS"/>
</dbReference>
<dbReference type="InterPro" id="IPR036135">
    <property type="entry name" value="MoeA_linker/N_sf"/>
</dbReference>
<dbReference type="SUPFAM" id="SSF63882">
    <property type="entry name" value="MoeA N-terminal region -like"/>
    <property type="match status" value="1"/>
</dbReference>
<comment type="cofactor">
    <cofactor evidence="6">
        <name>Mg(2+)</name>
        <dbReference type="ChEBI" id="CHEBI:18420"/>
    </cofactor>
</comment>
<dbReference type="Gene3D" id="3.40.980.10">
    <property type="entry name" value="MoaB/Mog-like domain"/>
    <property type="match status" value="1"/>
</dbReference>
<dbReference type="InterPro" id="IPR036425">
    <property type="entry name" value="MoaB/Mog-like_dom_sf"/>
</dbReference>
<dbReference type="Gene3D" id="2.40.340.10">
    <property type="entry name" value="MoeA, C-terminal, domain IV"/>
    <property type="match status" value="1"/>
</dbReference>
<evidence type="ECO:0000256" key="6">
    <source>
        <dbReference type="RuleBase" id="RU365090"/>
    </source>
</evidence>
<keyword evidence="6" id="KW-0500">Molybdenum</keyword>
<dbReference type="Pfam" id="PF03454">
    <property type="entry name" value="MoeA_C"/>
    <property type="match status" value="1"/>
</dbReference>
<dbReference type="SUPFAM" id="SSF53218">
    <property type="entry name" value="Molybdenum cofactor biosynthesis proteins"/>
    <property type="match status" value="1"/>
</dbReference>
<dbReference type="RefSeq" id="WP_345339605.1">
    <property type="nucleotide sequence ID" value="NZ_BAABLI010000010.1"/>
</dbReference>
<dbReference type="Pfam" id="PF03453">
    <property type="entry name" value="MoeA_N"/>
    <property type="match status" value="1"/>
</dbReference>
<evidence type="ECO:0000313" key="8">
    <source>
        <dbReference type="EMBL" id="MFD2097028.1"/>
    </source>
</evidence>
<dbReference type="Gene3D" id="2.170.190.11">
    <property type="entry name" value="Molybdopterin biosynthesis moea protein, domain 3"/>
    <property type="match status" value="1"/>
</dbReference>
<comment type="function">
    <text evidence="1 6">Catalyzes the insertion of molybdate into adenylated molybdopterin with the concomitant release of AMP.</text>
</comment>
<dbReference type="PROSITE" id="PS01079">
    <property type="entry name" value="MOCF_BIOSYNTHESIS_2"/>
    <property type="match status" value="1"/>
</dbReference>
<keyword evidence="4 6" id="KW-0501">Molybdenum cofactor biosynthesis</keyword>
<comment type="catalytic activity">
    <reaction evidence="5">
        <text>adenylyl-molybdopterin + molybdate = Mo-molybdopterin + AMP + H(+)</text>
        <dbReference type="Rhea" id="RHEA:35047"/>
        <dbReference type="ChEBI" id="CHEBI:15378"/>
        <dbReference type="ChEBI" id="CHEBI:36264"/>
        <dbReference type="ChEBI" id="CHEBI:62727"/>
        <dbReference type="ChEBI" id="CHEBI:71302"/>
        <dbReference type="ChEBI" id="CHEBI:456215"/>
        <dbReference type="EC" id="2.10.1.1"/>
    </reaction>
</comment>
<evidence type="ECO:0000256" key="2">
    <source>
        <dbReference type="ARBA" id="ARBA00005046"/>
    </source>
</evidence>
<dbReference type="InterPro" id="IPR001453">
    <property type="entry name" value="MoaB/Mog_dom"/>
</dbReference>
<dbReference type="CDD" id="cd00887">
    <property type="entry name" value="MoeA"/>
    <property type="match status" value="1"/>
</dbReference>
<dbReference type="InterPro" id="IPR005111">
    <property type="entry name" value="MoeA_C_domain_IV"/>
</dbReference>
<proteinExistence type="inferred from homology"/>
<evidence type="ECO:0000259" key="7">
    <source>
        <dbReference type="SMART" id="SM00852"/>
    </source>
</evidence>
<feature type="domain" description="MoaB/Mog" evidence="7">
    <location>
        <begin position="184"/>
        <end position="321"/>
    </location>
</feature>
<name>A0ABW4XRC6_9GAMM</name>
<comment type="pathway">
    <text evidence="2 6">Cofactor biosynthesis; molybdopterin biosynthesis.</text>
</comment>
<gene>
    <name evidence="8" type="primary">glp</name>
    <name evidence="8" type="ORF">ACFSJ3_13610</name>
</gene>